<dbReference type="RefSeq" id="XP_044722936.1">
    <property type="nucleotide sequence ID" value="XM_044861910.1"/>
</dbReference>
<gene>
    <name evidence="2" type="ORF">HRG_03439</name>
</gene>
<dbReference type="EMBL" id="JAIZPD010000003">
    <property type="protein sequence ID" value="KAH0965423.1"/>
    <property type="molecule type" value="Genomic_DNA"/>
</dbReference>
<evidence type="ECO:0000313" key="3">
    <source>
        <dbReference type="Proteomes" id="UP000824596"/>
    </source>
</evidence>
<organism evidence="2 3">
    <name type="scientific">Hirsutella rhossiliensis</name>
    <dbReference type="NCBI Taxonomy" id="111463"/>
    <lineage>
        <taxon>Eukaryota</taxon>
        <taxon>Fungi</taxon>
        <taxon>Dikarya</taxon>
        <taxon>Ascomycota</taxon>
        <taxon>Pezizomycotina</taxon>
        <taxon>Sordariomycetes</taxon>
        <taxon>Hypocreomycetidae</taxon>
        <taxon>Hypocreales</taxon>
        <taxon>Ophiocordycipitaceae</taxon>
        <taxon>Hirsutella</taxon>
    </lineage>
</organism>
<accession>A0A9P8MZP0</accession>
<feature type="region of interest" description="Disordered" evidence="1">
    <location>
        <begin position="270"/>
        <end position="297"/>
    </location>
</feature>
<evidence type="ECO:0000313" key="2">
    <source>
        <dbReference type="EMBL" id="KAH0965423.1"/>
    </source>
</evidence>
<comment type="caution">
    <text evidence="2">The sequence shown here is derived from an EMBL/GenBank/DDBJ whole genome shotgun (WGS) entry which is preliminary data.</text>
</comment>
<evidence type="ECO:0000256" key="1">
    <source>
        <dbReference type="SAM" id="MobiDB-lite"/>
    </source>
</evidence>
<keyword evidence="3" id="KW-1185">Reference proteome</keyword>
<dbReference type="GeneID" id="68352568"/>
<protein>
    <submittedName>
        <fullName evidence="2">Zinc finger domain-containing protein</fullName>
    </submittedName>
</protein>
<dbReference type="Proteomes" id="UP000824596">
    <property type="component" value="Unassembled WGS sequence"/>
</dbReference>
<sequence>MLRRFPGETRPHLKEPLVKSVSGGAGGCSRGVVPGAAVVSSGRTSGYQRGQVCEVPAYVSGEENGTGKATREWFVEELPPPLDDEDAWIRGGIGVEGDSGAAVVDVETNSLVGQLWGRNKYWGPGPRLTFFTPAADIFDDIQEKCGQQTRPQLPQHRDDWDRYPEYPTCRRCYDLGNYLDSRRSSRASLQSMFMCAEDVDHDLTSVEAASELATPRSIHRGIGVEEVGASFHSIPSPIDARLGPRTPVMSSMNGVLKRLYPQSLELDDALDAPSPYPQSLELDGALDAPPTFGESSTKRVLPRFDFGFPSLVEEQPSKRPRTGW</sequence>
<proteinExistence type="predicted"/>
<name>A0A9P8MZP0_9HYPO</name>
<dbReference type="AlphaFoldDB" id="A0A9P8MZP0"/>
<dbReference type="OrthoDB" id="5242988at2759"/>
<reference evidence="2" key="1">
    <citation type="submission" date="2021-09" db="EMBL/GenBank/DDBJ databases">
        <title>A high-quality genome of the endoparasitic fungus Hirsutella rhossiliensis with a comparison of Hirsutella genomes reveals transposable elements contributing to genome size variation.</title>
        <authorList>
            <person name="Lin R."/>
            <person name="Jiao Y."/>
            <person name="Sun X."/>
            <person name="Ling J."/>
            <person name="Xie B."/>
            <person name="Cheng X."/>
        </authorList>
    </citation>
    <scope>NUCLEOTIDE SEQUENCE</scope>
    <source>
        <strain evidence="2">HR02</strain>
    </source>
</reference>